<name>A0A0A9FH34_ARUDO</name>
<proteinExistence type="predicted"/>
<keyword evidence="1" id="KW-0812">Transmembrane</keyword>
<accession>A0A0A9FH34</accession>
<keyword evidence="1" id="KW-0472">Membrane</keyword>
<keyword evidence="1" id="KW-1133">Transmembrane helix</keyword>
<dbReference type="AlphaFoldDB" id="A0A0A9FH34"/>
<evidence type="ECO:0000256" key="1">
    <source>
        <dbReference type="SAM" id="Phobius"/>
    </source>
</evidence>
<protein>
    <submittedName>
        <fullName evidence="2">Uncharacterized protein</fullName>
    </submittedName>
</protein>
<evidence type="ECO:0000313" key="2">
    <source>
        <dbReference type="EMBL" id="JAE12370.1"/>
    </source>
</evidence>
<sequence length="35" mass="4172">MSATEMWMLIVLHSLPYLYMLCILMLYCGTMPVRF</sequence>
<reference evidence="2" key="2">
    <citation type="journal article" date="2015" name="Data Brief">
        <title>Shoot transcriptome of the giant reed, Arundo donax.</title>
        <authorList>
            <person name="Barrero R.A."/>
            <person name="Guerrero F.D."/>
            <person name="Moolhuijzen P."/>
            <person name="Goolsby J.A."/>
            <person name="Tidwell J."/>
            <person name="Bellgard S.E."/>
            <person name="Bellgard M.I."/>
        </authorList>
    </citation>
    <scope>NUCLEOTIDE SEQUENCE</scope>
    <source>
        <tissue evidence="2">Shoot tissue taken approximately 20 cm above the soil surface</tissue>
    </source>
</reference>
<feature type="transmembrane region" description="Helical" evidence="1">
    <location>
        <begin position="6"/>
        <end position="28"/>
    </location>
</feature>
<dbReference type="EMBL" id="GBRH01185526">
    <property type="protein sequence ID" value="JAE12370.1"/>
    <property type="molecule type" value="Transcribed_RNA"/>
</dbReference>
<reference evidence="2" key="1">
    <citation type="submission" date="2014-09" db="EMBL/GenBank/DDBJ databases">
        <authorList>
            <person name="Magalhaes I.L.F."/>
            <person name="Oliveira U."/>
            <person name="Santos F.R."/>
            <person name="Vidigal T.H.D.A."/>
            <person name="Brescovit A.D."/>
            <person name="Santos A.J."/>
        </authorList>
    </citation>
    <scope>NUCLEOTIDE SEQUENCE</scope>
    <source>
        <tissue evidence="2">Shoot tissue taken approximately 20 cm above the soil surface</tissue>
    </source>
</reference>
<organism evidence="2">
    <name type="scientific">Arundo donax</name>
    <name type="common">Giant reed</name>
    <name type="synonym">Donax arundinaceus</name>
    <dbReference type="NCBI Taxonomy" id="35708"/>
    <lineage>
        <taxon>Eukaryota</taxon>
        <taxon>Viridiplantae</taxon>
        <taxon>Streptophyta</taxon>
        <taxon>Embryophyta</taxon>
        <taxon>Tracheophyta</taxon>
        <taxon>Spermatophyta</taxon>
        <taxon>Magnoliopsida</taxon>
        <taxon>Liliopsida</taxon>
        <taxon>Poales</taxon>
        <taxon>Poaceae</taxon>
        <taxon>PACMAD clade</taxon>
        <taxon>Arundinoideae</taxon>
        <taxon>Arundineae</taxon>
        <taxon>Arundo</taxon>
    </lineage>
</organism>